<comment type="caution">
    <text evidence="1">The sequence shown here is derived from an EMBL/GenBank/DDBJ whole genome shotgun (WGS) entry which is preliminary data.</text>
</comment>
<proteinExistence type="predicted"/>
<sequence>MNLSLNKYIKGIGKLINALVIIAYLVSCSHEKKNMGTQKEYRTLIDEFNMVFPFLNLDDSWEPNIESNPSQEYFFQIEKKDSLAKFNNIWINKYKYVSEGISDSSSNVCYSISRIFYYWFDGKEGRAVEYNDRLDTLWEYKHIGEITDLHQEIFIKGKYQFMYSNHMLKPEQRKYFEIHSDSLRNIGGNDLPELPEIDG</sequence>
<protein>
    <recommendedName>
        <fullName evidence="3">Lipoprotein</fullName>
    </recommendedName>
</protein>
<evidence type="ECO:0000313" key="2">
    <source>
        <dbReference type="Proteomes" id="UP001595818"/>
    </source>
</evidence>
<reference evidence="2" key="1">
    <citation type="journal article" date="2019" name="Int. J. Syst. Evol. Microbiol.">
        <title>The Global Catalogue of Microorganisms (GCM) 10K type strain sequencing project: providing services to taxonomists for standard genome sequencing and annotation.</title>
        <authorList>
            <consortium name="The Broad Institute Genomics Platform"/>
            <consortium name="The Broad Institute Genome Sequencing Center for Infectious Disease"/>
            <person name="Wu L."/>
            <person name="Ma J."/>
        </authorList>
    </citation>
    <scope>NUCLEOTIDE SEQUENCE [LARGE SCALE GENOMIC DNA]</scope>
    <source>
        <strain evidence="2">CGMCC 4.7466</strain>
    </source>
</reference>
<dbReference type="RefSeq" id="WP_377067986.1">
    <property type="nucleotide sequence ID" value="NZ_JBHSJJ010000016.1"/>
</dbReference>
<organism evidence="1 2">
    <name type="scientific">Negadavirga shengliensis</name>
    <dbReference type="NCBI Taxonomy" id="1389218"/>
    <lineage>
        <taxon>Bacteria</taxon>
        <taxon>Pseudomonadati</taxon>
        <taxon>Bacteroidota</taxon>
        <taxon>Cytophagia</taxon>
        <taxon>Cytophagales</taxon>
        <taxon>Cyclobacteriaceae</taxon>
        <taxon>Negadavirga</taxon>
    </lineage>
</organism>
<keyword evidence="2" id="KW-1185">Reference proteome</keyword>
<dbReference type="Proteomes" id="UP001595818">
    <property type="component" value="Unassembled WGS sequence"/>
</dbReference>
<evidence type="ECO:0000313" key="1">
    <source>
        <dbReference type="EMBL" id="MFC4874289.1"/>
    </source>
</evidence>
<accession>A0ABV9T688</accession>
<evidence type="ECO:0008006" key="3">
    <source>
        <dbReference type="Google" id="ProtNLM"/>
    </source>
</evidence>
<dbReference type="EMBL" id="JBHSJJ010000016">
    <property type="protein sequence ID" value="MFC4874289.1"/>
    <property type="molecule type" value="Genomic_DNA"/>
</dbReference>
<gene>
    <name evidence="1" type="ORF">ACFPFU_21475</name>
</gene>
<name>A0ABV9T688_9BACT</name>